<feature type="transmembrane region" description="Helical" evidence="1">
    <location>
        <begin position="20"/>
        <end position="41"/>
    </location>
</feature>
<gene>
    <name evidence="2" type="ORF">PA6_058_00190</name>
</gene>
<evidence type="ECO:0000313" key="2">
    <source>
        <dbReference type="EMBL" id="GAD64989.1"/>
    </source>
</evidence>
<feature type="transmembrane region" description="Helical" evidence="1">
    <location>
        <begin position="79"/>
        <end position="98"/>
    </location>
</feature>
<feature type="transmembrane region" description="Helical" evidence="1">
    <location>
        <begin position="104"/>
        <end position="123"/>
    </location>
</feature>
<feature type="transmembrane region" description="Helical" evidence="1">
    <location>
        <begin position="47"/>
        <end position="67"/>
    </location>
</feature>
<proteinExistence type="predicted"/>
<reference evidence="2" key="1">
    <citation type="submission" date="2024-09" db="EMBL/GenBank/DDBJ databases">
        <title>Whole genome shotgun sequence of Pseudomonas alcaligenes NBRC 14159.</title>
        <authorList>
            <person name="Yoshida I."/>
            <person name="Hosoyama A."/>
            <person name="Tsuchikane K."/>
            <person name="Noguchi M."/>
            <person name="Hirakata S."/>
            <person name="Ando Y."/>
            <person name="Ohji S."/>
            <person name="Yamazoe A."/>
            <person name="Yamazaki S."/>
            <person name="Fujita N."/>
        </authorList>
    </citation>
    <scope>NUCLEOTIDE SEQUENCE</scope>
    <source>
        <strain evidence="2">NBRC 14159</strain>
    </source>
</reference>
<dbReference type="AlphaFoldDB" id="U3B568"/>
<accession>U3B568</accession>
<keyword evidence="1" id="KW-1133">Transmembrane helix</keyword>
<sequence length="136" mass="15666">MNRFVEINRQLWLSFRRLPLWVQVWMALVLVPVNLLSFLVLEYQAAQMVALAAVLALGSNMLLLYRYAGFSRAMALPHLVVWGPLQILLLMRVLQTPAPDAGEVMFIGLVLLVNGISLIFDLLDTWRWWQGERQVF</sequence>
<dbReference type="RefSeq" id="WP_021703052.1">
    <property type="nucleotide sequence ID" value="NZ_BATI01000058.1"/>
</dbReference>
<evidence type="ECO:0000313" key="3">
    <source>
        <dbReference type="Proteomes" id="UP000016560"/>
    </source>
</evidence>
<keyword evidence="1" id="KW-0812">Transmembrane</keyword>
<keyword evidence="1" id="KW-0472">Membrane</keyword>
<dbReference type="OrthoDB" id="7859631at2"/>
<dbReference type="Proteomes" id="UP000016560">
    <property type="component" value="Unassembled WGS sequence"/>
</dbReference>
<dbReference type="eggNOG" id="ENOG5032ZC8">
    <property type="taxonomic scope" value="Bacteria"/>
</dbReference>
<dbReference type="EMBL" id="BATI01000058">
    <property type="protein sequence ID" value="GAD64989.1"/>
    <property type="molecule type" value="Genomic_DNA"/>
</dbReference>
<protein>
    <submittedName>
        <fullName evidence="2">Uncharacterized protein</fullName>
    </submittedName>
</protein>
<name>U3B568_AQUA1</name>
<keyword evidence="3" id="KW-1185">Reference proteome</keyword>
<evidence type="ECO:0000256" key="1">
    <source>
        <dbReference type="SAM" id="Phobius"/>
    </source>
</evidence>
<organism evidence="2 3">
    <name type="scientific">Aquipseudomonas alcaligenes (strain ATCC 14909 / DSM 50342 / CCUG 1425 / JCM 20561 / NBRC 14159 / NCIMB 9945 / NCTC 10367 / 1577)</name>
    <name type="common">Pseudomonas alcaligenes</name>
    <dbReference type="NCBI Taxonomy" id="1215092"/>
    <lineage>
        <taxon>Bacteria</taxon>
        <taxon>Pseudomonadati</taxon>
        <taxon>Pseudomonadota</taxon>
        <taxon>Gammaproteobacteria</taxon>
        <taxon>Pseudomonadales</taxon>
        <taxon>Pseudomonadaceae</taxon>
        <taxon>Aquipseudomonas</taxon>
    </lineage>
</organism>
<comment type="caution">
    <text evidence="2">The sequence shown here is derived from an EMBL/GenBank/DDBJ whole genome shotgun (WGS) entry which is preliminary data.</text>
</comment>